<dbReference type="PANTHER" id="PTHR35901">
    <property type="entry name" value="RIBONUCLEASE VAPC3"/>
    <property type="match status" value="1"/>
</dbReference>
<sequence>MSWVVLDASFLLHLLLSESGEALPVRLYRTWRAERTPLAAPSLALYEATNALHRYALAEVLTLEEAETLLGQGLRLGIRFFQEPWLHTRALELARALGLKAAYDAHYLALAEGFRGAFWTADRRLYQKALEGQAQGLLSGVALNLLGP</sequence>
<dbReference type="SUPFAM" id="SSF88723">
    <property type="entry name" value="PIN domain-like"/>
    <property type="match status" value="1"/>
</dbReference>
<dbReference type="EMBL" id="CP003249">
    <property type="protein sequence ID" value="AFV77183.1"/>
    <property type="molecule type" value="Genomic_DNA"/>
</dbReference>
<keyword evidence="1" id="KW-0460">Magnesium</keyword>
<dbReference type="KEGG" id="tos:Theos_2190"/>
<dbReference type="HOGENOM" id="CLU_121774_1_3_0"/>
<proteinExistence type="predicted"/>
<dbReference type="AlphaFoldDB" id="K7QYQ0"/>
<dbReference type="InterPro" id="IPR002716">
    <property type="entry name" value="PIN_dom"/>
</dbReference>
<dbReference type="PATRIC" id="fig|751945.3.peg.2130"/>
<accession>K7QYQ0</accession>
<dbReference type="Proteomes" id="UP000000211">
    <property type="component" value="Chromosome"/>
</dbReference>
<protein>
    <submittedName>
        <fullName evidence="3">Putative nucleic acid-binding protein, contains PIN domain</fullName>
    </submittedName>
</protein>
<dbReference type="Gene3D" id="3.40.50.1010">
    <property type="entry name" value="5'-nuclease"/>
    <property type="match status" value="1"/>
</dbReference>
<keyword evidence="4" id="KW-1185">Reference proteome</keyword>
<feature type="domain" description="PIN" evidence="2">
    <location>
        <begin position="4"/>
        <end position="129"/>
    </location>
</feature>
<name>K7QYQ0_THEOS</name>
<gene>
    <name evidence="3" type="ORF">Theos_2190</name>
</gene>
<evidence type="ECO:0000313" key="4">
    <source>
        <dbReference type="Proteomes" id="UP000000211"/>
    </source>
</evidence>
<evidence type="ECO:0000259" key="2">
    <source>
        <dbReference type="Pfam" id="PF01850"/>
    </source>
</evidence>
<dbReference type="InterPro" id="IPR029060">
    <property type="entry name" value="PIN-like_dom_sf"/>
</dbReference>
<dbReference type="InterPro" id="IPR044153">
    <property type="entry name" value="PIN_Pae0151-like"/>
</dbReference>
<evidence type="ECO:0000256" key="1">
    <source>
        <dbReference type="ARBA" id="ARBA00022842"/>
    </source>
</evidence>
<dbReference type="Pfam" id="PF01850">
    <property type="entry name" value="PIN"/>
    <property type="match status" value="1"/>
</dbReference>
<evidence type="ECO:0000313" key="3">
    <source>
        <dbReference type="EMBL" id="AFV77183.1"/>
    </source>
</evidence>
<dbReference type="CDD" id="cd09873">
    <property type="entry name" value="PIN_Pae0151-like"/>
    <property type="match status" value="1"/>
</dbReference>
<dbReference type="OrthoDB" id="32153at2"/>
<dbReference type="PANTHER" id="PTHR35901:SF1">
    <property type="entry name" value="EXONUCLEASE VAPC9"/>
    <property type="match status" value="1"/>
</dbReference>
<dbReference type="InterPro" id="IPR051619">
    <property type="entry name" value="TypeII_TA_RNase_PINc/VapC"/>
</dbReference>
<dbReference type="STRING" id="751945.Theos_2190"/>
<organism evidence="3 4">
    <name type="scientific">Thermus oshimai JL-2</name>
    <dbReference type="NCBI Taxonomy" id="751945"/>
    <lineage>
        <taxon>Bacteria</taxon>
        <taxon>Thermotogati</taxon>
        <taxon>Deinococcota</taxon>
        <taxon>Deinococci</taxon>
        <taxon>Thermales</taxon>
        <taxon>Thermaceae</taxon>
        <taxon>Thermus</taxon>
    </lineage>
</organism>
<reference evidence="3 4" key="1">
    <citation type="journal article" date="2013" name="Genome Announc.">
        <title>Whole Genome Sequencing of Thermus oshimai JL-2 and Thermus thermophilus JL-18, Incomplete Denitrifiers from the United States Great Basin.</title>
        <authorList>
            <person name="Murugapiran S.K."/>
            <person name="Huntemann M."/>
            <person name="Wei C.L."/>
            <person name="Han J."/>
            <person name="Detter J.C."/>
            <person name="Han C.S."/>
            <person name="Erkkila T.H."/>
            <person name="Teshima H."/>
            <person name="Chen A."/>
            <person name="Kyrpides N."/>
            <person name="Mavrommatis K."/>
            <person name="Markowitz V."/>
            <person name="Szeto E."/>
            <person name="Ivanova N."/>
            <person name="Pagani I."/>
            <person name="Lam J."/>
            <person name="McDonald A.I."/>
            <person name="Dodsworth J.A."/>
            <person name="Pati A."/>
            <person name="Goodwin L."/>
            <person name="Peters L."/>
            <person name="Pitluck S."/>
            <person name="Woyke T."/>
            <person name="Hedlund B.P."/>
        </authorList>
    </citation>
    <scope>NUCLEOTIDE SEQUENCE</scope>
    <source>
        <strain evidence="3 4">JL-2</strain>
    </source>
</reference>
<dbReference type="eggNOG" id="COG4113">
    <property type="taxonomic scope" value="Bacteria"/>
</dbReference>
<dbReference type="RefSeq" id="WP_016330354.1">
    <property type="nucleotide sequence ID" value="NC_019386.1"/>
</dbReference>